<evidence type="ECO:0000313" key="3">
    <source>
        <dbReference type="Proteomes" id="UP001396334"/>
    </source>
</evidence>
<proteinExistence type="predicted"/>
<feature type="signal peptide" evidence="1">
    <location>
        <begin position="1"/>
        <end position="26"/>
    </location>
</feature>
<accession>A0ABR2NUY9</accession>
<protein>
    <submittedName>
        <fullName evidence="2">Uncharacterized protein</fullName>
    </submittedName>
</protein>
<comment type="caution">
    <text evidence="2">The sequence shown here is derived from an EMBL/GenBank/DDBJ whole genome shotgun (WGS) entry which is preliminary data.</text>
</comment>
<evidence type="ECO:0000256" key="1">
    <source>
        <dbReference type="SAM" id="SignalP"/>
    </source>
</evidence>
<dbReference type="Proteomes" id="UP001396334">
    <property type="component" value="Unassembled WGS sequence"/>
</dbReference>
<dbReference type="EMBL" id="JBBPBN010000098">
    <property type="protein sequence ID" value="KAK8979954.1"/>
    <property type="molecule type" value="Genomic_DNA"/>
</dbReference>
<name>A0ABR2NUY9_9ROSI</name>
<feature type="chain" id="PRO_5045712904" evidence="1">
    <location>
        <begin position="27"/>
        <end position="85"/>
    </location>
</feature>
<evidence type="ECO:0000313" key="2">
    <source>
        <dbReference type="EMBL" id="KAK8979954.1"/>
    </source>
</evidence>
<keyword evidence="1" id="KW-0732">Signal</keyword>
<keyword evidence="3" id="KW-1185">Reference proteome</keyword>
<gene>
    <name evidence="2" type="ORF">V6N11_061698</name>
</gene>
<reference evidence="2 3" key="1">
    <citation type="journal article" date="2024" name="G3 (Bethesda)">
        <title>Genome assembly of Hibiscus sabdariffa L. provides insights into metabolisms of medicinal natural products.</title>
        <authorList>
            <person name="Kim T."/>
        </authorList>
    </citation>
    <scope>NUCLEOTIDE SEQUENCE [LARGE SCALE GENOMIC DNA]</scope>
    <source>
        <strain evidence="2">TK-2024</strain>
        <tissue evidence="2">Old leaves</tissue>
    </source>
</reference>
<organism evidence="2 3">
    <name type="scientific">Hibiscus sabdariffa</name>
    <name type="common">roselle</name>
    <dbReference type="NCBI Taxonomy" id="183260"/>
    <lineage>
        <taxon>Eukaryota</taxon>
        <taxon>Viridiplantae</taxon>
        <taxon>Streptophyta</taxon>
        <taxon>Embryophyta</taxon>
        <taxon>Tracheophyta</taxon>
        <taxon>Spermatophyta</taxon>
        <taxon>Magnoliopsida</taxon>
        <taxon>eudicotyledons</taxon>
        <taxon>Gunneridae</taxon>
        <taxon>Pentapetalae</taxon>
        <taxon>rosids</taxon>
        <taxon>malvids</taxon>
        <taxon>Malvales</taxon>
        <taxon>Malvaceae</taxon>
        <taxon>Malvoideae</taxon>
        <taxon>Hibiscus</taxon>
    </lineage>
</organism>
<sequence length="85" mass="9835">MILKKRNPVFLAFLNILALQLNFLTSSHITPYVAEAKIDTSREVIRITQYPHILMNAEKLSLAIHAIDFQSKSEFFVEEDVYLQP</sequence>